<sequence>MKNIIFVLALVLSDYAFSLDLEPSKSVLGVPWGSSEEEAMRLLGSPNGYFQATKYKKLVFYGKSVVLIFKRGKLKGFRYYDACCRALYQMSVSINSKYSNEPLSIDGTLLTGSSFQTINRSLPYELGSPDYRSEIATDEVTIKLGFTGTGYPGKAEDFHFGSIEVDYEL</sequence>
<evidence type="ECO:0000313" key="2">
    <source>
        <dbReference type="Proteomes" id="UP000886667"/>
    </source>
</evidence>
<evidence type="ECO:0000313" key="1">
    <source>
        <dbReference type="EMBL" id="MCG7948976.1"/>
    </source>
</evidence>
<proteinExistence type="predicted"/>
<gene>
    <name evidence="1" type="ORF">JAZ07_21780</name>
</gene>
<name>A0A9E4T690_9GAMM</name>
<accession>A0A9E4T690</accession>
<dbReference type="EMBL" id="JAEPCM010000830">
    <property type="protein sequence ID" value="MCG7948976.1"/>
    <property type="molecule type" value="Genomic_DNA"/>
</dbReference>
<organism evidence="1 2">
    <name type="scientific">Candidatus Thiodiazotropha taylori</name>
    <dbReference type="NCBI Taxonomy" id="2792791"/>
    <lineage>
        <taxon>Bacteria</taxon>
        <taxon>Pseudomonadati</taxon>
        <taxon>Pseudomonadota</taxon>
        <taxon>Gammaproteobacteria</taxon>
        <taxon>Chromatiales</taxon>
        <taxon>Sedimenticolaceae</taxon>
        <taxon>Candidatus Thiodiazotropha</taxon>
    </lineage>
</organism>
<protein>
    <submittedName>
        <fullName evidence="1">Uncharacterized protein</fullName>
    </submittedName>
</protein>
<comment type="caution">
    <text evidence="1">The sequence shown here is derived from an EMBL/GenBank/DDBJ whole genome shotgun (WGS) entry which is preliminary data.</text>
</comment>
<reference evidence="1" key="1">
    <citation type="journal article" date="2021" name="Proc. Natl. Acad. Sci. U.S.A.">
        <title>Global biogeography of chemosynthetic symbionts reveals both localized and globally distributed symbiont groups. .</title>
        <authorList>
            <person name="Osvatic J.T."/>
            <person name="Wilkins L.G.E."/>
            <person name="Leibrecht L."/>
            <person name="Leray M."/>
            <person name="Zauner S."/>
            <person name="Polzin J."/>
            <person name="Camacho Y."/>
            <person name="Gros O."/>
            <person name="van Gils J.A."/>
            <person name="Eisen J.A."/>
            <person name="Petersen J.M."/>
            <person name="Yuen B."/>
        </authorList>
    </citation>
    <scope>NUCLEOTIDE SEQUENCE</scope>
    <source>
        <strain evidence="1">MAGclacostrist064TRANS</strain>
    </source>
</reference>
<dbReference type="Proteomes" id="UP000886667">
    <property type="component" value="Unassembled WGS sequence"/>
</dbReference>
<dbReference type="AlphaFoldDB" id="A0A9E4T690"/>